<evidence type="ECO:0000313" key="3">
    <source>
        <dbReference type="Proteomes" id="UP000179179"/>
    </source>
</evidence>
<keyword evidence="3" id="KW-1185">Reference proteome</keyword>
<dbReference type="Proteomes" id="UP000179179">
    <property type="component" value="Unassembled WGS sequence"/>
</dbReference>
<comment type="caution">
    <text evidence="2">The sequence shown here is derived from an EMBL/GenBank/DDBJ whole genome shotgun (WGS) entry which is preliminary data.</text>
</comment>
<dbReference type="GeneID" id="34455104"/>
<feature type="compositionally biased region" description="Polar residues" evidence="1">
    <location>
        <begin position="180"/>
        <end position="194"/>
    </location>
</feature>
<evidence type="ECO:0000256" key="1">
    <source>
        <dbReference type="SAM" id="MobiDB-lite"/>
    </source>
</evidence>
<reference evidence="2 3" key="1">
    <citation type="journal article" date="2016" name="Genome Biol. Evol.">
        <title>Draft genome sequence of an aflatoxigenic Aspergillus species, A. bombycis.</title>
        <authorList>
            <person name="Moore G.G."/>
            <person name="Mack B.M."/>
            <person name="Beltz S.B."/>
            <person name="Gilbert M.K."/>
        </authorList>
    </citation>
    <scope>NUCLEOTIDE SEQUENCE [LARGE SCALE GENOMIC DNA]</scope>
    <source>
        <strain evidence="3">NRRL 26010</strain>
    </source>
</reference>
<sequence>MRPLAPREPTFFCAPLDAHNRVIDPPDPAGLIDYFSHGHAVYISPEEKMRKETLFMEGVMVDANNTNLVCVFVDVPNAYQTAELIRSSITELERRYQDVAEDHIGLPQSPNDLEYYTHPTIWNCGIYPGHPQAALGPGFTRICFTFATTARHSGEVLQGLYYMLRELYMHVLKMEHNETPSEMGTQVSGSQSPEPTARERAWRVRSRAPPNKPTDFGREISEFRRELREHEAYSHMALKLDRPGILCLFEQWVVVDLVTRERISLFFHIPWSDTGNVNALYAIKESRKEADKIPRNNSSHMVHPSHEVPGGKQRICFEFETSSETQAEVLDCDLNRLFDGIEQDLEEMDEEGRTLTLPIKYNGSYVFQEGKIDKINEWNRSPSNIKAKSL</sequence>
<dbReference type="OrthoDB" id="4482717at2759"/>
<dbReference type="RefSeq" id="XP_022384048.1">
    <property type="nucleotide sequence ID" value="XM_022538842.1"/>
</dbReference>
<name>A0A1F7ZLP2_9EURO</name>
<organism evidence="2 3">
    <name type="scientific">Aspergillus bombycis</name>
    <dbReference type="NCBI Taxonomy" id="109264"/>
    <lineage>
        <taxon>Eukaryota</taxon>
        <taxon>Fungi</taxon>
        <taxon>Dikarya</taxon>
        <taxon>Ascomycota</taxon>
        <taxon>Pezizomycotina</taxon>
        <taxon>Eurotiomycetes</taxon>
        <taxon>Eurotiomycetidae</taxon>
        <taxon>Eurotiales</taxon>
        <taxon>Aspergillaceae</taxon>
        <taxon>Aspergillus</taxon>
    </lineage>
</organism>
<accession>A0A1F7ZLP2</accession>
<gene>
    <name evidence="2" type="ORF">ABOM_011714</name>
</gene>
<evidence type="ECO:0000313" key="2">
    <source>
        <dbReference type="EMBL" id="OGM40331.1"/>
    </source>
</evidence>
<feature type="region of interest" description="Disordered" evidence="1">
    <location>
        <begin position="179"/>
        <end position="217"/>
    </location>
</feature>
<proteinExistence type="predicted"/>
<dbReference type="AlphaFoldDB" id="A0A1F7ZLP2"/>
<protein>
    <submittedName>
        <fullName evidence="2">Uncharacterized protein</fullName>
    </submittedName>
</protein>
<dbReference type="EMBL" id="LYCR01000149">
    <property type="protein sequence ID" value="OGM40331.1"/>
    <property type="molecule type" value="Genomic_DNA"/>
</dbReference>